<dbReference type="InterPro" id="IPR033290">
    <property type="entry name" value="CCDC39"/>
</dbReference>
<dbReference type="GO" id="GO:0005930">
    <property type="term" value="C:axoneme"/>
    <property type="evidence" value="ECO:0007669"/>
    <property type="project" value="InterPro"/>
</dbReference>
<sequence>MICQLFYWIGRGFHDELIILLKNLLDFLQIAQDKQELQEEGDRLEKEIHLAEKEIRSMEAALRIIAGTNDAYKNNLIAFDEGAPERVEKDVLEKKLHSELDVRRKKNLELLEQQNTNSSLIREIKEVDEQIVEITNALKEETVLLNSLASEIEEQILKKNRAYNQVRRLHGEVRSMMGTISGAEPTFDERDYFVQQLVIANKNGMILLAQLQDHNPGIVSQVENFLEEKGLMKFLEMCKMQPRRTSQMLLSSPKLMPPVNTPVSSPDKASETALSSSKISPSALIIDGAMFTKRESE</sequence>
<feature type="region of interest" description="Disordered" evidence="6">
    <location>
        <begin position="252"/>
        <end position="277"/>
    </location>
</feature>
<reference evidence="7" key="1">
    <citation type="submission" date="2013-04" db="EMBL/GenBank/DDBJ databases">
        <authorList>
            <person name="Qu J."/>
            <person name="Murali S.C."/>
            <person name="Bandaranaike D."/>
            <person name="Bellair M."/>
            <person name="Blankenburg K."/>
            <person name="Chao H."/>
            <person name="Dinh H."/>
            <person name="Doddapaneni H."/>
            <person name="Downs B."/>
            <person name="Dugan-Rocha S."/>
            <person name="Elkadiri S."/>
            <person name="Gnanaolivu R.D."/>
            <person name="Hernandez B."/>
            <person name="Javaid M."/>
            <person name="Jayaseelan J.C."/>
            <person name="Lee S."/>
            <person name="Li M."/>
            <person name="Ming W."/>
            <person name="Munidasa M."/>
            <person name="Muniz J."/>
            <person name="Nguyen L."/>
            <person name="Ongeri F."/>
            <person name="Osuji N."/>
            <person name="Pu L.-L."/>
            <person name="Puazo M."/>
            <person name="Qu C."/>
            <person name="Quiroz J."/>
            <person name="Raj R."/>
            <person name="Weissenberger G."/>
            <person name="Xin Y."/>
            <person name="Zou X."/>
            <person name="Han Y."/>
            <person name="Richards S."/>
            <person name="Worley K."/>
            <person name="Muzny D."/>
            <person name="Gibbs R."/>
        </authorList>
    </citation>
    <scope>NUCLEOTIDE SEQUENCE</scope>
    <source>
        <strain evidence="7">Sampled in the wild</strain>
    </source>
</reference>
<dbReference type="Pfam" id="PF24161">
    <property type="entry name" value="CCDC39"/>
    <property type="match status" value="1"/>
</dbReference>
<dbReference type="OrthoDB" id="10259720at2759"/>
<dbReference type="GO" id="GO:0036159">
    <property type="term" value="P:inner dynein arm assembly"/>
    <property type="evidence" value="ECO:0007669"/>
    <property type="project" value="InterPro"/>
</dbReference>
<evidence type="ECO:0000256" key="2">
    <source>
        <dbReference type="ARBA" id="ARBA00016725"/>
    </source>
</evidence>
<dbReference type="GO" id="GO:0060287">
    <property type="term" value="P:epithelial cilium movement involved in determination of left/right asymmetry"/>
    <property type="evidence" value="ECO:0007669"/>
    <property type="project" value="TreeGrafter"/>
</dbReference>
<reference evidence="7" key="2">
    <citation type="submission" date="2017-10" db="EMBL/GenBank/DDBJ databases">
        <title>Ladona fulva Genome sequencing and assembly.</title>
        <authorList>
            <person name="Murali S."/>
            <person name="Richards S."/>
            <person name="Bandaranaike D."/>
            <person name="Bellair M."/>
            <person name="Blankenburg K."/>
            <person name="Chao H."/>
            <person name="Dinh H."/>
            <person name="Doddapaneni H."/>
            <person name="Dugan-Rocha S."/>
            <person name="Elkadiri S."/>
            <person name="Gnanaolivu R."/>
            <person name="Hernandez B."/>
            <person name="Skinner E."/>
            <person name="Javaid M."/>
            <person name="Lee S."/>
            <person name="Li M."/>
            <person name="Ming W."/>
            <person name="Munidasa M."/>
            <person name="Muniz J."/>
            <person name="Nguyen L."/>
            <person name="Hughes D."/>
            <person name="Osuji N."/>
            <person name="Pu L.-L."/>
            <person name="Puazo M."/>
            <person name="Qu C."/>
            <person name="Quiroz J."/>
            <person name="Raj R."/>
            <person name="Weissenberger G."/>
            <person name="Xin Y."/>
            <person name="Zou X."/>
            <person name="Han Y."/>
            <person name="Worley K."/>
            <person name="Muzny D."/>
            <person name="Gibbs R."/>
        </authorList>
    </citation>
    <scope>NUCLEOTIDE SEQUENCE</scope>
    <source>
        <strain evidence="7">Sampled in the wild</strain>
    </source>
</reference>
<evidence type="ECO:0000256" key="6">
    <source>
        <dbReference type="SAM" id="MobiDB-lite"/>
    </source>
</evidence>
<dbReference type="PANTHER" id="PTHR18962:SF0">
    <property type="entry name" value="COILED-COIL DOMAIN-CONTAINING PROTEIN 39"/>
    <property type="match status" value="1"/>
</dbReference>
<dbReference type="GO" id="GO:0005576">
    <property type="term" value="C:extracellular region"/>
    <property type="evidence" value="ECO:0007669"/>
    <property type="project" value="GOC"/>
</dbReference>
<dbReference type="GO" id="GO:0060285">
    <property type="term" value="P:cilium-dependent cell motility"/>
    <property type="evidence" value="ECO:0007669"/>
    <property type="project" value="TreeGrafter"/>
</dbReference>
<feature type="coiled-coil region" evidence="5">
    <location>
        <begin position="110"/>
        <end position="137"/>
    </location>
</feature>
<comment type="function">
    <text evidence="4">Required for assembly of dynein regulatory complex (DRC) and inner dynein arm (IDA) complexes, which are responsible for ciliary beat regulation, thereby playing a central role in motility in cilia and flagella. Probably acts together with CCDC40 to form a molecular ruler that determines the 96 nanometer (nm) repeat length and arrangements of components in cilia and flagella. Not required for outer dynein arm complexes assembly.</text>
</comment>
<comment type="caution">
    <text evidence="7">The sequence shown here is derived from an EMBL/GenBank/DDBJ whole genome shotgun (WGS) entry which is preliminary data.</text>
</comment>
<comment type="similarity">
    <text evidence="1">Belongs to the CCDC39 family.</text>
</comment>
<dbReference type="Proteomes" id="UP000792457">
    <property type="component" value="Unassembled WGS sequence"/>
</dbReference>
<evidence type="ECO:0000313" key="7">
    <source>
        <dbReference type="EMBL" id="KAG8232032.1"/>
    </source>
</evidence>
<keyword evidence="8" id="KW-1185">Reference proteome</keyword>
<gene>
    <name evidence="7" type="ORF">J437_LFUL012056</name>
</gene>
<evidence type="ECO:0000256" key="4">
    <source>
        <dbReference type="ARBA" id="ARBA00045182"/>
    </source>
</evidence>
<evidence type="ECO:0000313" key="8">
    <source>
        <dbReference type="Proteomes" id="UP000792457"/>
    </source>
</evidence>
<proteinExistence type="inferred from homology"/>
<name>A0A8K0KCS3_LADFU</name>
<evidence type="ECO:0000256" key="3">
    <source>
        <dbReference type="ARBA" id="ARBA00023054"/>
    </source>
</evidence>
<protein>
    <recommendedName>
        <fullName evidence="2">Coiled-coil domain-containing protein 39</fullName>
    </recommendedName>
</protein>
<dbReference type="PANTHER" id="PTHR18962">
    <property type="entry name" value="COILED-COIL DOMAIN-CONTAINING PROTEIN 39"/>
    <property type="match status" value="1"/>
</dbReference>
<keyword evidence="3 5" id="KW-0175">Coiled coil</keyword>
<feature type="coiled-coil region" evidence="5">
    <location>
        <begin position="27"/>
        <end position="61"/>
    </location>
</feature>
<evidence type="ECO:0000256" key="1">
    <source>
        <dbReference type="ARBA" id="ARBA00005805"/>
    </source>
</evidence>
<dbReference type="AlphaFoldDB" id="A0A8K0KCS3"/>
<evidence type="ECO:0000256" key="5">
    <source>
        <dbReference type="SAM" id="Coils"/>
    </source>
</evidence>
<organism evidence="7 8">
    <name type="scientific">Ladona fulva</name>
    <name type="common">Scarce chaser dragonfly</name>
    <name type="synonym">Libellula fulva</name>
    <dbReference type="NCBI Taxonomy" id="123851"/>
    <lineage>
        <taxon>Eukaryota</taxon>
        <taxon>Metazoa</taxon>
        <taxon>Ecdysozoa</taxon>
        <taxon>Arthropoda</taxon>
        <taxon>Hexapoda</taxon>
        <taxon>Insecta</taxon>
        <taxon>Pterygota</taxon>
        <taxon>Palaeoptera</taxon>
        <taxon>Odonata</taxon>
        <taxon>Epiprocta</taxon>
        <taxon>Anisoptera</taxon>
        <taxon>Libelluloidea</taxon>
        <taxon>Libellulidae</taxon>
        <taxon>Ladona</taxon>
    </lineage>
</organism>
<dbReference type="EMBL" id="KZ308588">
    <property type="protein sequence ID" value="KAG8232032.1"/>
    <property type="molecule type" value="Genomic_DNA"/>
</dbReference>
<accession>A0A8K0KCS3</accession>